<dbReference type="Gene3D" id="3.20.20.70">
    <property type="entry name" value="Aldolase class I"/>
    <property type="match status" value="1"/>
</dbReference>
<dbReference type="EMBL" id="DWWD01000021">
    <property type="protein sequence ID" value="HJC49865.1"/>
    <property type="molecule type" value="Genomic_DNA"/>
</dbReference>
<gene>
    <name evidence="1" type="ORF">H9754_04680</name>
</gene>
<reference evidence="1" key="1">
    <citation type="journal article" date="2021" name="PeerJ">
        <title>Extensive microbial diversity within the chicken gut microbiome revealed by metagenomics and culture.</title>
        <authorList>
            <person name="Gilroy R."/>
            <person name="Ravi A."/>
            <person name="Getino M."/>
            <person name="Pursley I."/>
            <person name="Horton D.L."/>
            <person name="Alikhan N.F."/>
            <person name="Baker D."/>
            <person name="Gharbi K."/>
            <person name="Hall N."/>
            <person name="Watson M."/>
            <person name="Adriaenssens E.M."/>
            <person name="Foster-Nyarko E."/>
            <person name="Jarju S."/>
            <person name="Secka A."/>
            <person name="Antonio M."/>
            <person name="Oren A."/>
            <person name="Chaudhuri R.R."/>
            <person name="La Ragione R."/>
            <person name="Hildebrand F."/>
            <person name="Pallen M.J."/>
        </authorList>
    </citation>
    <scope>NUCLEOTIDE SEQUENCE</scope>
    <source>
        <strain evidence="1">ChiSjej3B21-8574</strain>
    </source>
</reference>
<dbReference type="Proteomes" id="UP000823904">
    <property type="component" value="Unassembled WGS sequence"/>
</dbReference>
<evidence type="ECO:0000313" key="1">
    <source>
        <dbReference type="EMBL" id="HJC49865.1"/>
    </source>
</evidence>
<protein>
    <submittedName>
        <fullName evidence="1">Uncharacterized protein</fullName>
    </submittedName>
</protein>
<dbReference type="AlphaFoldDB" id="A0A9D2PI30"/>
<proteinExistence type="predicted"/>
<reference evidence="1" key="2">
    <citation type="submission" date="2021-04" db="EMBL/GenBank/DDBJ databases">
        <authorList>
            <person name="Gilroy R."/>
        </authorList>
    </citation>
    <scope>NUCLEOTIDE SEQUENCE</scope>
    <source>
        <strain evidence="1">ChiSjej3B21-8574</strain>
    </source>
</reference>
<evidence type="ECO:0000313" key="2">
    <source>
        <dbReference type="Proteomes" id="UP000823904"/>
    </source>
</evidence>
<dbReference type="InterPro" id="IPR013785">
    <property type="entry name" value="Aldolase_TIM"/>
</dbReference>
<comment type="caution">
    <text evidence="1">The sequence shown here is derived from an EMBL/GenBank/DDBJ whole genome shotgun (WGS) entry which is preliminary data.</text>
</comment>
<accession>A0A9D2PI30</accession>
<organism evidence="1 2">
    <name type="scientific">Candidatus Anaerostipes avistercoris</name>
    <dbReference type="NCBI Taxonomy" id="2838462"/>
    <lineage>
        <taxon>Bacteria</taxon>
        <taxon>Bacillati</taxon>
        <taxon>Bacillota</taxon>
        <taxon>Clostridia</taxon>
        <taxon>Lachnospirales</taxon>
        <taxon>Lachnospiraceae</taxon>
        <taxon>Anaerostipes</taxon>
    </lineage>
</organism>
<name>A0A9D2PI30_9FIRM</name>
<dbReference type="SUPFAM" id="SSF51395">
    <property type="entry name" value="FMN-linked oxidoreductases"/>
    <property type="match status" value="1"/>
</dbReference>
<sequence>MFYPQLFRSGKIGTMEVKNRIVMPAMEVLAAGFSDAIFAGKVEEIYEYEREQKHWKVGRLEDSSAII</sequence>